<dbReference type="AlphaFoldDB" id="A0AAD1TL47"/>
<evidence type="ECO:0000313" key="2">
    <source>
        <dbReference type="EMBL" id="CAH2328557.1"/>
    </source>
</evidence>
<feature type="region of interest" description="Disordered" evidence="1">
    <location>
        <begin position="1"/>
        <end position="69"/>
    </location>
</feature>
<dbReference type="GO" id="GO:0051601">
    <property type="term" value="P:exocyst localization"/>
    <property type="evidence" value="ECO:0007669"/>
    <property type="project" value="TreeGrafter"/>
</dbReference>
<reference evidence="2" key="1">
    <citation type="submission" date="2022-03" db="EMBL/GenBank/DDBJ databases">
        <authorList>
            <person name="Alioto T."/>
            <person name="Alioto T."/>
            <person name="Gomez Garrido J."/>
        </authorList>
    </citation>
    <scope>NUCLEOTIDE SEQUENCE</scope>
</reference>
<name>A0AAD1TL47_PELCU</name>
<accession>A0AAD1TL47</accession>
<gene>
    <name evidence="2" type="ORF">PECUL_23A013501</name>
</gene>
<protein>
    <submittedName>
        <fullName evidence="2">Exocyst complex component 3 4</fullName>
    </submittedName>
</protein>
<proteinExistence type="predicted"/>
<evidence type="ECO:0000256" key="1">
    <source>
        <dbReference type="SAM" id="MobiDB-lite"/>
    </source>
</evidence>
<dbReference type="PANTHER" id="PTHR21292:SF14">
    <property type="entry name" value="EXOCYST COMPLEX COMPONENT 3-LIKE PROTEIN 4"/>
    <property type="match status" value="1"/>
</dbReference>
<dbReference type="GO" id="GO:0000149">
    <property type="term" value="F:SNARE binding"/>
    <property type="evidence" value="ECO:0007669"/>
    <property type="project" value="TreeGrafter"/>
</dbReference>
<dbReference type="GO" id="GO:0000145">
    <property type="term" value="C:exocyst"/>
    <property type="evidence" value="ECO:0007669"/>
    <property type="project" value="InterPro"/>
</dbReference>
<feature type="compositionally biased region" description="Basic and acidic residues" evidence="1">
    <location>
        <begin position="50"/>
        <end position="67"/>
    </location>
</feature>
<dbReference type="Gene3D" id="1.10.357.50">
    <property type="match status" value="1"/>
</dbReference>
<dbReference type="EMBL" id="OW240924">
    <property type="protein sequence ID" value="CAH2328557.1"/>
    <property type="molecule type" value="Genomic_DNA"/>
</dbReference>
<dbReference type="InterPro" id="IPR010326">
    <property type="entry name" value="EXOC3/Sec6"/>
</dbReference>
<evidence type="ECO:0000313" key="3">
    <source>
        <dbReference type="Proteomes" id="UP001295444"/>
    </source>
</evidence>
<keyword evidence="3" id="KW-1185">Reference proteome</keyword>
<organism evidence="2 3">
    <name type="scientific">Pelobates cultripes</name>
    <name type="common">Western spadefoot toad</name>
    <dbReference type="NCBI Taxonomy" id="61616"/>
    <lineage>
        <taxon>Eukaryota</taxon>
        <taxon>Metazoa</taxon>
        <taxon>Chordata</taxon>
        <taxon>Craniata</taxon>
        <taxon>Vertebrata</taxon>
        <taxon>Euteleostomi</taxon>
        <taxon>Amphibia</taxon>
        <taxon>Batrachia</taxon>
        <taxon>Anura</taxon>
        <taxon>Pelobatoidea</taxon>
        <taxon>Pelobatidae</taxon>
        <taxon>Pelobates</taxon>
    </lineage>
</organism>
<dbReference type="GO" id="GO:0006887">
    <property type="term" value="P:exocytosis"/>
    <property type="evidence" value="ECO:0007669"/>
    <property type="project" value="InterPro"/>
</dbReference>
<dbReference type="Pfam" id="PF06046">
    <property type="entry name" value="Sec6"/>
    <property type="match status" value="1"/>
</dbReference>
<sequence>MEEKDLNLDFSNNKRSSQISTLDSPDDGSPGKGTFLKSLSFRLSKRNSKKKDTQEEPGSPEKKETTDLQHVIGNKLRNSFRSSRKKLDINSSDNKCDNMFVNGETLREEPPQEKEILSVMEINEIITQNQLERAFGSIQVMEDNLLKEYKKGIYKSNESEYKRKAKDVDMLYDKLFKQMTSIVKNSLVQEDQMDEQMVRSVVHIIDEESKKNRKLSVEEAKLVSPSLGIPRKWKTLWKGVIKENAMERVRSVPMASTTERRWLADHLELLNRNIVQDLLKVKNSLKPLYPDEYDVFGTYVRSFNDSLSSHITGEILSKSLTFSQMHGLLDWVLNIYISDSFMGHPDINVTKLSLLDDECIQRLKSDYQSELQETLKMYLNNIVKEETKQWNENDEPIQQMLQNTSYCHIYIDIEEMTGNHIRESAKLSKDLETPTFHVCMGELSTFTERLVSEFTSFFSGSFTGLFVQYLVIYVNSFLKLRNNPNQSDAEPCTQAVTSIDNANDTLKKHFFKVFSSYTLPYFKKLITKKWLSQRTDFNAIIKSTKEQCQYLKYLIAPLDKEFVNDVHKHLVKGYLTEIMKRKMSLTMSQRKKASQIMNQEGTDLNSAVQDLGSAHEYLFSAIHCIAEIICLRKREEIQSKLDILYQTYPDISDEHIFSIFHLQGIRRSKKTLLMNYFRGLQRMEPHPPPNQTLFSEIENSTRTTCF</sequence>
<dbReference type="Proteomes" id="UP001295444">
    <property type="component" value="Chromosome 13"/>
</dbReference>
<dbReference type="PANTHER" id="PTHR21292">
    <property type="entry name" value="EXOCYST COMPLEX COMPONENT SEC6-RELATED"/>
    <property type="match status" value="1"/>
</dbReference>
<feature type="compositionally biased region" description="Polar residues" evidence="1">
    <location>
        <begin position="9"/>
        <end position="23"/>
    </location>
</feature>